<evidence type="ECO:0000259" key="1">
    <source>
        <dbReference type="Pfam" id="PF08707"/>
    </source>
</evidence>
<organism evidence="2 3">
    <name type="scientific">Hallella mizrahii</name>
    <dbReference type="NCBI Taxonomy" id="2606637"/>
    <lineage>
        <taxon>Bacteria</taxon>
        <taxon>Pseudomonadati</taxon>
        <taxon>Bacteroidota</taxon>
        <taxon>Bacteroidia</taxon>
        <taxon>Bacteroidales</taxon>
        <taxon>Prevotellaceae</taxon>
        <taxon>Hallella</taxon>
    </lineage>
</organism>
<feature type="domain" description="Primase C-terminal 2" evidence="1">
    <location>
        <begin position="47"/>
        <end position="121"/>
    </location>
</feature>
<dbReference type="EMBL" id="VUNG01000046">
    <property type="protein sequence ID" value="MST85670.1"/>
    <property type="molecule type" value="Genomic_DNA"/>
</dbReference>
<sequence>MSKKIFSVQDWENVHSEQRVPAHDESKHSSCAHLHNNVEEDVESVVSAIEAHGIDVAPHYAEWVNLGFALADACGEGGRGYFHRLSSLHHDYNQVATDKQYSYCLRGKRQGITIATLFYMAEQHGVVWRKRLSPISPNTQNGETDKRILGDNALPSFPEEVFDGLPTLLKEAVDNAVSKDDRGTILIGSIVTLSVCFYNLCGVYDERIVYPNLYLFVTAEAGMGKGALSLCRELVVPINRELHELTNRLKAQYKTDMAEYVKGKKSGGMDMPQEPPLRTLIVPANSSASAFLRIAKDNDGIILLFETEGDTLSQTLKSDYGNYSDVLRKAFHHEVLSMSRCKDREMSEVEQPRISVVLAGTPGQVNRLISNEEDGLLSRFCFYALPFKRGIRNVFATSDVAQSKNAKFKLLGERFYHLHQTFMRQGSYTFCLPQHLQTRFVSFLRKANEECCDEVDNNMQGIVRRMGLIAFRMMMVLTALRTMEAEMHRLSPAQDGTIHMLCQDCDYQTVMLICQTLLRHSVYVYRRLSNVQERTSGEQQERGAAARRNAFFNLLPVSFTKKDYDALIETTHENRSTASKWIDLFIREQRLRRTGQGMYQKTEL</sequence>
<dbReference type="Pfam" id="PF13148">
    <property type="entry name" value="DUF3987"/>
    <property type="match status" value="1"/>
</dbReference>
<dbReference type="GO" id="GO:0016817">
    <property type="term" value="F:hydrolase activity, acting on acid anhydrides"/>
    <property type="evidence" value="ECO:0007669"/>
    <property type="project" value="InterPro"/>
</dbReference>
<name>A0A7K0KJL0_9BACT</name>
<dbReference type="InterPro" id="IPR014819">
    <property type="entry name" value="PriCT_2"/>
</dbReference>
<comment type="caution">
    <text evidence="2">The sequence shown here is derived from an EMBL/GenBank/DDBJ whole genome shotgun (WGS) entry which is preliminary data.</text>
</comment>
<gene>
    <name evidence="2" type="ORF">FYJ73_13530</name>
</gene>
<dbReference type="Pfam" id="PF08707">
    <property type="entry name" value="PriCT_2"/>
    <property type="match status" value="1"/>
</dbReference>
<reference evidence="2 3" key="1">
    <citation type="submission" date="2019-08" db="EMBL/GenBank/DDBJ databases">
        <title>In-depth cultivation of the pig gut microbiome towards novel bacterial diversity and tailored functional studies.</title>
        <authorList>
            <person name="Wylensek D."/>
            <person name="Hitch T.C.A."/>
            <person name="Clavel T."/>
        </authorList>
    </citation>
    <scope>NUCLEOTIDE SEQUENCE [LARGE SCALE GENOMIC DNA]</scope>
    <source>
        <strain evidence="2 3">LKV-178-WT-2A</strain>
    </source>
</reference>
<evidence type="ECO:0000313" key="2">
    <source>
        <dbReference type="EMBL" id="MST85670.1"/>
    </source>
</evidence>
<evidence type="ECO:0000313" key="3">
    <source>
        <dbReference type="Proteomes" id="UP000438914"/>
    </source>
</evidence>
<dbReference type="Proteomes" id="UP000438914">
    <property type="component" value="Unassembled WGS sequence"/>
</dbReference>
<dbReference type="InterPro" id="IPR025048">
    <property type="entry name" value="DUF3987"/>
</dbReference>
<dbReference type="RefSeq" id="WP_154535258.1">
    <property type="nucleotide sequence ID" value="NZ_VUNG01000046.1"/>
</dbReference>
<keyword evidence="3" id="KW-1185">Reference proteome</keyword>
<dbReference type="AlphaFoldDB" id="A0A7K0KJL0"/>
<accession>A0A7K0KJL0</accession>
<protein>
    <submittedName>
        <fullName evidence="2">DUF3987 domain-containing protein</fullName>
    </submittedName>
</protein>
<proteinExistence type="predicted"/>